<evidence type="ECO:0000256" key="1">
    <source>
        <dbReference type="SAM" id="MobiDB-lite"/>
    </source>
</evidence>
<dbReference type="Proteomes" id="UP000316008">
    <property type="component" value="Unassembled WGS sequence"/>
</dbReference>
<feature type="signal peptide" evidence="2">
    <location>
        <begin position="1"/>
        <end position="22"/>
    </location>
</feature>
<dbReference type="InterPro" id="IPR008160">
    <property type="entry name" value="Collagen"/>
</dbReference>
<reference evidence="3 4" key="1">
    <citation type="submission" date="2019-07" db="EMBL/GenBank/DDBJ databases">
        <authorList>
            <person name="Huq M.A."/>
        </authorList>
    </citation>
    <scope>NUCLEOTIDE SEQUENCE [LARGE SCALE GENOMIC DNA]</scope>
    <source>
        <strain evidence="3 4">MAH-3</strain>
    </source>
</reference>
<proteinExistence type="predicted"/>
<keyword evidence="4" id="KW-1185">Reference proteome</keyword>
<feature type="chain" id="PRO_5022084895" evidence="2">
    <location>
        <begin position="23"/>
        <end position="339"/>
    </location>
</feature>
<keyword evidence="2" id="KW-0732">Signal</keyword>
<feature type="compositionally biased region" description="Low complexity" evidence="1">
    <location>
        <begin position="154"/>
        <end position="192"/>
    </location>
</feature>
<comment type="caution">
    <text evidence="3">The sequence shown here is derived from an EMBL/GenBank/DDBJ whole genome shotgun (WGS) entry which is preliminary data.</text>
</comment>
<organism evidence="3 4">
    <name type="scientific">Fluviicola chungangensis</name>
    <dbReference type="NCBI Taxonomy" id="2597671"/>
    <lineage>
        <taxon>Bacteria</taxon>
        <taxon>Pseudomonadati</taxon>
        <taxon>Bacteroidota</taxon>
        <taxon>Flavobacteriia</taxon>
        <taxon>Flavobacteriales</taxon>
        <taxon>Crocinitomicaceae</taxon>
        <taxon>Fluviicola</taxon>
    </lineage>
</organism>
<evidence type="ECO:0000313" key="4">
    <source>
        <dbReference type="Proteomes" id="UP000316008"/>
    </source>
</evidence>
<dbReference type="Pfam" id="PF01391">
    <property type="entry name" value="Collagen"/>
    <property type="match status" value="1"/>
</dbReference>
<dbReference type="RefSeq" id="WP_144332561.1">
    <property type="nucleotide sequence ID" value="NZ_VLPL01000003.1"/>
</dbReference>
<dbReference type="PANTHER" id="PTHR24637:SF421">
    <property type="entry name" value="CUTICLE COLLAGEN DPY-2"/>
    <property type="match status" value="1"/>
</dbReference>
<evidence type="ECO:0000256" key="2">
    <source>
        <dbReference type="SAM" id="SignalP"/>
    </source>
</evidence>
<dbReference type="EMBL" id="VLPL01000003">
    <property type="protein sequence ID" value="TSJ45605.1"/>
    <property type="molecule type" value="Genomic_DNA"/>
</dbReference>
<dbReference type="OrthoDB" id="1453974at2"/>
<keyword evidence="3" id="KW-0176">Collagen</keyword>
<protein>
    <submittedName>
        <fullName evidence="3">Collagen-like protein</fullName>
    </submittedName>
</protein>
<gene>
    <name evidence="3" type="ORF">FO442_07580</name>
</gene>
<name>A0A556N0K9_9FLAO</name>
<feature type="compositionally biased region" description="Low complexity" evidence="1">
    <location>
        <begin position="109"/>
        <end position="136"/>
    </location>
</feature>
<feature type="region of interest" description="Disordered" evidence="1">
    <location>
        <begin position="101"/>
        <end position="195"/>
    </location>
</feature>
<sequence length="339" mass="33395">MQQKQNFIAAIAFVFGLNVVHAQNNVGIGTTTPNPNAILEMQSTSQGVLVPRMTTVQRNAIAAPTEGLLVYDIDVNCFFFYESSTTSWLSLCNAGGVGPAGPQGPAGPAGPTGATGATGPQGPAGANGMDGAAGPTGPQGPQGPAGTNGVDGVAGPQGPIGATGPQGPAGPAGATGATGATGPAGATGATGPQGPPGVINKYHVYGTSGRAGVNTTALTVQPGMTQTFTLSATSTVIIWATIGALNTTLTTTGYSTVDMVVHVDGNPLANGGWNRMFITNTSATTGLGNCAINTMITLPAGIHTIDLRTNRSSGTSVVTIGGNSALEVNPGELTIMVLN</sequence>
<evidence type="ECO:0000313" key="3">
    <source>
        <dbReference type="EMBL" id="TSJ45605.1"/>
    </source>
</evidence>
<dbReference type="PANTHER" id="PTHR24637">
    <property type="entry name" value="COLLAGEN"/>
    <property type="match status" value="1"/>
</dbReference>
<dbReference type="AlphaFoldDB" id="A0A556N0K9"/>
<accession>A0A556N0K9</accession>